<gene>
    <name evidence="6" type="ORF">AH67_07105</name>
</gene>
<dbReference type="EC" id="6.3.2.2" evidence="5"/>
<evidence type="ECO:0000313" key="7">
    <source>
        <dbReference type="Proteomes" id="UP000030636"/>
    </source>
</evidence>
<keyword evidence="3 5" id="KW-0067">ATP-binding</keyword>
<proteinExistence type="inferred from homology"/>
<sequence length="423" mass="47917">MTAPRVSYAHLLVQPNPRHVRSLVRFFEEGCSAPGTGGFGVEIEHLPVHNADDTAVTYGEPNGVEELLRRLRPYYDPAQEYWQDDHLVGLAREGIAISLEPGGQIETSIGILRKPEDLLELHGQFMREAAPILDELDFRLVNYGYQPKSSYADIPLNPKLRYAAMNEYLGRIGQFGPCMMRASASTQVSIDYTSERDAIDKMRLGTAIGPILAWFFRNTPYFEGAPNPWPLCRQRMWDYLDVQRTNVTPGLYDERFSWEDYAADVLSTPLMFADLTHTPEAEGASVHDIEFAAFYTTAADLYPDRELNAYEINHVLSTHFNDVRLKNFIEMRHWDSLPIERAELLTQIVSNLFYDVERRNSLESYFSGLTGEDVHAAKAVLQARGGEAKPYDQPMDYWAEVLGVGDTLADVPGDAKWPEVRQG</sequence>
<dbReference type="PANTHER" id="PTHR34378">
    <property type="entry name" value="GLUTAMATE--CYSTEINE LIGASE, CHLOROPLASTIC"/>
    <property type="match status" value="1"/>
</dbReference>
<protein>
    <recommendedName>
        <fullName evidence="5">Glutamate--cysteine ligase</fullName>
        <ecNumber evidence="5">6.3.2.2</ecNumber>
    </recommendedName>
</protein>
<dbReference type="AlphaFoldDB" id="A0A0A7IBT7"/>
<dbReference type="KEGG" id="bpsp:AH67_07105"/>
<dbReference type="PIRSF" id="PIRSF017901">
    <property type="entry name" value="GCL"/>
    <property type="match status" value="1"/>
</dbReference>
<dbReference type="RefSeq" id="WP_039172338.1">
    <property type="nucleotide sequence ID" value="NZ_CP007457.1"/>
</dbReference>
<dbReference type="InterPro" id="IPR006336">
    <property type="entry name" value="GCS2"/>
</dbReference>
<dbReference type="STRING" id="1447715.AH67_07105"/>
<dbReference type="Gene3D" id="3.30.590.20">
    <property type="match status" value="1"/>
</dbReference>
<accession>A0A0A7IBT7</accession>
<keyword evidence="7" id="KW-1185">Reference proteome</keyword>
<comment type="similarity">
    <text evidence="5">Belongs to the glutamate--cysteine ligase type 2 family. EgtA subfamily.</text>
</comment>
<evidence type="ECO:0000313" key="6">
    <source>
        <dbReference type="EMBL" id="AIZ16700.1"/>
    </source>
</evidence>
<dbReference type="GO" id="GO:0005524">
    <property type="term" value="F:ATP binding"/>
    <property type="evidence" value="ECO:0007669"/>
    <property type="project" value="UniProtKB-UniRule"/>
</dbReference>
<comment type="function">
    <text evidence="5">Catalyzes the synthesis of gamma-glutamylcysteine (gamma-GC).</text>
</comment>
<evidence type="ECO:0000256" key="3">
    <source>
        <dbReference type="ARBA" id="ARBA00022840"/>
    </source>
</evidence>
<dbReference type="InterPro" id="IPR014746">
    <property type="entry name" value="Gln_synth/guanido_kin_cat_dom"/>
</dbReference>
<dbReference type="InterPro" id="IPR035434">
    <property type="entry name" value="GCL_bact_plant"/>
</dbReference>
<reference evidence="6 7" key="1">
    <citation type="journal article" date="2015" name="Genome Announc.">
        <title>Bifidobacterium pseudolongum Strain PV8-2, Isolated from a Stool Sample of an Anemic Kenyan Infant.</title>
        <authorList>
            <person name="Vazquez-Gutierrez P."/>
            <person name="Lacroix C."/>
            <person name="Chassard C."/>
            <person name="Klumpp J."/>
            <person name="Stevens M.J."/>
            <person name="Jans C."/>
        </authorList>
    </citation>
    <scope>NUCLEOTIDE SEQUENCE [LARGE SCALE GENOMIC DNA]</scope>
    <source>
        <strain evidence="6 7">PV8-2</strain>
    </source>
</reference>
<dbReference type="Proteomes" id="UP000030636">
    <property type="component" value="Chromosome"/>
</dbReference>
<keyword evidence="1 5" id="KW-0436">Ligase</keyword>
<dbReference type="PANTHER" id="PTHR34378:SF1">
    <property type="entry name" value="GLUTAMATE--CYSTEINE LIGASE, CHLOROPLASTIC"/>
    <property type="match status" value="1"/>
</dbReference>
<evidence type="ECO:0000256" key="2">
    <source>
        <dbReference type="ARBA" id="ARBA00022741"/>
    </source>
</evidence>
<name>A0A0A7IBT7_9BIFI</name>
<keyword evidence="2 5" id="KW-0547">Nucleotide-binding</keyword>
<dbReference type="GO" id="GO:0004357">
    <property type="term" value="F:glutamate-cysteine ligase activity"/>
    <property type="evidence" value="ECO:0007669"/>
    <property type="project" value="UniProtKB-UniRule"/>
</dbReference>
<dbReference type="HOGENOM" id="CLU_026610_1_1_11"/>
<dbReference type="EMBL" id="CP007457">
    <property type="protein sequence ID" value="AIZ16700.1"/>
    <property type="molecule type" value="Genomic_DNA"/>
</dbReference>
<dbReference type="Pfam" id="PF04107">
    <property type="entry name" value="GCS2"/>
    <property type="match status" value="1"/>
</dbReference>
<organism evidence="6 7">
    <name type="scientific">Bifidobacterium pseudolongum PV8-2</name>
    <dbReference type="NCBI Taxonomy" id="1447715"/>
    <lineage>
        <taxon>Bacteria</taxon>
        <taxon>Bacillati</taxon>
        <taxon>Actinomycetota</taxon>
        <taxon>Actinomycetes</taxon>
        <taxon>Bifidobacteriales</taxon>
        <taxon>Bifidobacteriaceae</taxon>
        <taxon>Bifidobacterium</taxon>
    </lineage>
</organism>
<dbReference type="SUPFAM" id="SSF55931">
    <property type="entry name" value="Glutamine synthetase/guanido kinase"/>
    <property type="match status" value="1"/>
</dbReference>
<dbReference type="GO" id="GO:0006750">
    <property type="term" value="P:glutathione biosynthetic process"/>
    <property type="evidence" value="ECO:0007669"/>
    <property type="project" value="UniProtKB-UniRule"/>
</dbReference>
<evidence type="ECO:0000256" key="4">
    <source>
        <dbReference type="ARBA" id="ARBA00048819"/>
    </source>
</evidence>
<dbReference type="OrthoDB" id="9780152at2"/>
<evidence type="ECO:0000256" key="5">
    <source>
        <dbReference type="PIRNR" id="PIRNR017901"/>
    </source>
</evidence>
<comment type="catalytic activity">
    <reaction evidence="4 5">
        <text>L-cysteine + L-glutamate + ATP = gamma-L-glutamyl-L-cysteine + ADP + phosphate + H(+)</text>
        <dbReference type="Rhea" id="RHEA:13285"/>
        <dbReference type="ChEBI" id="CHEBI:15378"/>
        <dbReference type="ChEBI" id="CHEBI:29985"/>
        <dbReference type="ChEBI" id="CHEBI:30616"/>
        <dbReference type="ChEBI" id="CHEBI:35235"/>
        <dbReference type="ChEBI" id="CHEBI:43474"/>
        <dbReference type="ChEBI" id="CHEBI:58173"/>
        <dbReference type="ChEBI" id="CHEBI:456216"/>
        <dbReference type="EC" id="6.3.2.2"/>
    </reaction>
</comment>
<evidence type="ECO:0000256" key="1">
    <source>
        <dbReference type="ARBA" id="ARBA00022598"/>
    </source>
</evidence>